<dbReference type="AlphaFoldDB" id="A0A939HIZ4"/>
<evidence type="ECO:0000256" key="3">
    <source>
        <dbReference type="ARBA" id="ARBA00022630"/>
    </source>
</evidence>
<reference evidence="7" key="1">
    <citation type="submission" date="2021-03" db="EMBL/GenBank/DDBJ databases">
        <title>A new species, PO-11, isolated from a karst cave deposit.</title>
        <authorList>
            <person name="Zhaoxiaoyong W."/>
        </authorList>
    </citation>
    <scope>NUCLEOTIDE SEQUENCE</scope>
    <source>
        <strain evidence="7">PO-11</strain>
    </source>
</reference>
<keyword evidence="3" id="KW-0285">Flavoprotein</keyword>
<dbReference type="PANTHER" id="PTHR42973:SF39">
    <property type="entry name" value="FAD-BINDING PCMH-TYPE DOMAIN-CONTAINING PROTEIN"/>
    <property type="match status" value="1"/>
</dbReference>
<evidence type="ECO:0000256" key="5">
    <source>
        <dbReference type="ARBA" id="ARBA00023002"/>
    </source>
</evidence>
<dbReference type="PANTHER" id="PTHR42973">
    <property type="entry name" value="BINDING OXIDOREDUCTASE, PUTATIVE (AFU_ORTHOLOGUE AFUA_1G17690)-RELATED"/>
    <property type="match status" value="1"/>
</dbReference>
<evidence type="ECO:0000256" key="1">
    <source>
        <dbReference type="ARBA" id="ARBA00001974"/>
    </source>
</evidence>
<dbReference type="EMBL" id="JAFNLL010000031">
    <property type="protein sequence ID" value="MBO1268897.1"/>
    <property type="molecule type" value="Genomic_DNA"/>
</dbReference>
<dbReference type="PROSITE" id="PS00862">
    <property type="entry name" value="OX2_COVAL_FAD"/>
    <property type="match status" value="1"/>
</dbReference>
<dbReference type="RefSeq" id="WP_207616728.1">
    <property type="nucleotide sequence ID" value="NZ_JAFNLL010000031.1"/>
</dbReference>
<organism evidence="7 8">
    <name type="scientific">Arthrobacter cavernae</name>
    <dbReference type="NCBI Taxonomy" id="2817681"/>
    <lineage>
        <taxon>Bacteria</taxon>
        <taxon>Bacillati</taxon>
        <taxon>Actinomycetota</taxon>
        <taxon>Actinomycetes</taxon>
        <taxon>Micrococcales</taxon>
        <taxon>Micrococcaceae</taxon>
        <taxon>Arthrobacter</taxon>
    </lineage>
</organism>
<proteinExistence type="inferred from homology"/>
<comment type="similarity">
    <text evidence="2">Belongs to the oxygen-dependent FAD-linked oxidoreductase family.</text>
</comment>
<comment type="cofactor">
    <cofactor evidence="1">
        <name>FAD</name>
        <dbReference type="ChEBI" id="CHEBI:57692"/>
    </cofactor>
</comment>
<evidence type="ECO:0000259" key="6">
    <source>
        <dbReference type="PROSITE" id="PS51387"/>
    </source>
</evidence>
<evidence type="ECO:0000256" key="2">
    <source>
        <dbReference type="ARBA" id="ARBA00005466"/>
    </source>
</evidence>
<dbReference type="Gene3D" id="3.30.465.10">
    <property type="match status" value="1"/>
</dbReference>
<dbReference type="SUPFAM" id="SSF56176">
    <property type="entry name" value="FAD-binding/transporter-associated domain-like"/>
    <property type="match status" value="1"/>
</dbReference>
<dbReference type="PROSITE" id="PS51387">
    <property type="entry name" value="FAD_PCMH"/>
    <property type="match status" value="1"/>
</dbReference>
<dbReference type="Gene3D" id="3.40.462.20">
    <property type="match status" value="1"/>
</dbReference>
<dbReference type="InterPro" id="IPR006094">
    <property type="entry name" value="Oxid_FAD_bind_N"/>
</dbReference>
<gene>
    <name evidence="7" type="ORF">J1902_13115</name>
</gene>
<dbReference type="Proteomes" id="UP000664164">
    <property type="component" value="Unassembled WGS sequence"/>
</dbReference>
<sequence>MEWIRPDSPDYDETRKLFNAMIDRRPAVIARCADPGDVADALAYARNNRLEVAVRAGGHSVAGMSTNDDGLVVDVRPMKSISVDRENRTVTAGAGVTWGEFDRATGEHGLATTGGRASTTGVAGFTLGGGSGWLERSYGFACDNLLSVDLVTADGGRVTASAQENPELFWALHGGGGNFGVATSFTFTLHQLGPTVQAGLMLFPGDAATDVSRGFRDLALAAPDAVGTALFYLTAPPDESVPEDMVGKLAVGVAYLYAGDADDGAVHALPFREMGPTVDLVEPMGYADFQCSLDDPPDHYNYWSADYHDELSDDALDLFVDSAQRLPGPHSQQLIARWGGAVGGPAAASTPLLNRSAAWVSHPFGLAETREGGQEAKAWVKGFRRNIAPYTNGGVWLNFIGHEGQERIVAAYGEDNYKRLARVKREFDPGNVFRGNQNILPAEG</sequence>
<comment type="caution">
    <text evidence="7">The sequence shown here is derived from an EMBL/GenBank/DDBJ whole genome shotgun (WGS) entry which is preliminary data.</text>
</comment>
<dbReference type="Gene3D" id="3.30.43.10">
    <property type="entry name" value="Uridine Diphospho-n-acetylenolpyruvylglucosamine Reductase, domain 2"/>
    <property type="match status" value="1"/>
</dbReference>
<keyword evidence="4" id="KW-0274">FAD</keyword>
<dbReference type="GO" id="GO:0016491">
    <property type="term" value="F:oxidoreductase activity"/>
    <property type="evidence" value="ECO:0007669"/>
    <property type="project" value="UniProtKB-KW"/>
</dbReference>
<dbReference type="InterPro" id="IPR016169">
    <property type="entry name" value="FAD-bd_PCMH_sub2"/>
</dbReference>
<protein>
    <submittedName>
        <fullName evidence="7">FAD-binding oxidoreductase</fullName>
    </submittedName>
</protein>
<dbReference type="InterPro" id="IPR016166">
    <property type="entry name" value="FAD-bd_PCMH"/>
</dbReference>
<dbReference type="GO" id="GO:0071949">
    <property type="term" value="F:FAD binding"/>
    <property type="evidence" value="ECO:0007669"/>
    <property type="project" value="InterPro"/>
</dbReference>
<keyword evidence="5" id="KW-0560">Oxidoreductase</keyword>
<dbReference type="InterPro" id="IPR012951">
    <property type="entry name" value="BBE"/>
</dbReference>
<dbReference type="InterPro" id="IPR036318">
    <property type="entry name" value="FAD-bd_PCMH-like_sf"/>
</dbReference>
<feature type="domain" description="FAD-binding PCMH-type" evidence="6">
    <location>
        <begin position="21"/>
        <end position="192"/>
    </location>
</feature>
<evidence type="ECO:0000256" key="4">
    <source>
        <dbReference type="ARBA" id="ARBA00022827"/>
    </source>
</evidence>
<evidence type="ECO:0000313" key="8">
    <source>
        <dbReference type="Proteomes" id="UP000664164"/>
    </source>
</evidence>
<accession>A0A939HIZ4</accession>
<name>A0A939HIZ4_9MICC</name>
<dbReference type="Pfam" id="PF08031">
    <property type="entry name" value="BBE"/>
    <property type="match status" value="1"/>
</dbReference>
<dbReference type="InterPro" id="IPR050416">
    <property type="entry name" value="FAD-linked_Oxidoreductase"/>
</dbReference>
<dbReference type="Pfam" id="PF01565">
    <property type="entry name" value="FAD_binding_4"/>
    <property type="match status" value="1"/>
</dbReference>
<keyword evidence="8" id="KW-1185">Reference proteome</keyword>
<dbReference type="InterPro" id="IPR006093">
    <property type="entry name" value="Oxy_OxRdtase_FAD_BS"/>
</dbReference>
<dbReference type="InterPro" id="IPR016167">
    <property type="entry name" value="FAD-bd_PCMH_sub1"/>
</dbReference>
<evidence type="ECO:0000313" key="7">
    <source>
        <dbReference type="EMBL" id="MBO1268897.1"/>
    </source>
</evidence>